<dbReference type="EMBL" id="CP096574">
    <property type="protein sequence ID" value="UPU34228.1"/>
    <property type="molecule type" value="Genomic_DNA"/>
</dbReference>
<dbReference type="InterPro" id="IPR029068">
    <property type="entry name" value="Glyas_Bleomycin-R_OHBP_Dase"/>
</dbReference>
<reference evidence="4" key="1">
    <citation type="submission" date="2020-06" db="EMBL/GenBank/DDBJ databases">
        <title>Draft genomic sequecing of Geomonas sp. Red736.</title>
        <authorList>
            <person name="Itoh H."/>
            <person name="Xu Z.X."/>
            <person name="Ushijima N."/>
            <person name="Masuda Y."/>
            <person name="Shiratori Y."/>
            <person name="Senoo K."/>
        </authorList>
    </citation>
    <scope>NUCLEOTIDE SEQUENCE [LARGE SCALE GENOMIC DNA]</scope>
    <source>
        <strain evidence="4">Red736</strain>
    </source>
</reference>
<dbReference type="PANTHER" id="PTHR33993">
    <property type="entry name" value="GLYOXALASE-RELATED"/>
    <property type="match status" value="1"/>
</dbReference>
<dbReference type="RefSeq" id="WP_183347067.1">
    <property type="nucleotide sequence ID" value="NZ_BLXY01000003.1"/>
</dbReference>
<evidence type="ECO:0000313" key="4">
    <source>
        <dbReference type="Proteomes" id="UP000568888"/>
    </source>
</evidence>
<dbReference type="Pfam" id="PF00903">
    <property type="entry name" value="Glyoxalase"/>
    <property type="match status" value="1"/>
</dbReference>
<dbReference type="Proteomes" id="UP000831485">
    <property type="component" value="Chromosome"/>
</dbReference>
<accession>A0A6V8MWZ2</accession>
<reference evidence="2" key="2">
    <citation type="journal article" date="2021" name="Int. J. Syst. Evol. Microbiol.">
        <title>Geomonas silvestris sp. nov., Geomonas paludis sp. nov. and Geomonas limicola sp. nov., isolated from terrestrial environments, and emended description of the genus Geomonas.</title>
        <authorList>
            <person name="Itoh H."/>
            <person name="Xu Z."/>
            <person name="Masuda Y."/>
            <person name="Ushijima N."/>
            <person name="Hayakawa C."/>
            <person name="Shiratori Y."/>
            <person name="Senoo K."/>
        </authorList>
    </citation>
    <scope>NUCLEOTIDE SEQUENCE</scope>
    <source>
        <strain evidence="2">Red736</strain>
    </source>
</reference>
<organism evidence="2 4">
    <name type="scientific">Geomonas paludis</name>
    <dbReference type="NCBI Taxonomy" id="2740185"/>
    <lineage>
        <taxon>Bacteria</taxon>
        <taxon>Pseudomonadati</taxon>
        <taxon>Thermodesulfobacteriota</taxon>
        <taxon>Desulfuromonadia</taxon>
        <taxon>Geobacterales</taxon>
        <taxon>Geobacteraceae</taxon>
        <taxon>Geomonas</taxon>
    </lineage>
</organism>
<dbReference type="EMBL" id="BLXY01000003">
    <property type="protein sequence ID" value="GFO64207.1"/>
    <property type="molecule type" value="Genomic_DNA"/>
</dbReference>
<dbReference type="SUPFAM" id="SSF54593">
    <property type="entry name" value="Glyoxalase/Bleomycin resistance protein/Dihydroxybiphenyl dioxygenase"/>
    <property type="match status" value="1"/>
</dbReference>
<name>A0A6V8MWZ2_9BACT</name>
<reference evidence="3" key="3">
    <citation type="submission" date="2022-04" db="EMBL/GenBank/DDBJ databases">
        <authorList>
            <person name="Liu G."/>
        </authorList>
    </citation>
    <scope>NUCLEOTIDE SEQUENCE</scope>
    <source>
        <strain evidence="3">RG22</strain>
    </source>
</reference>
<dbReference type="Proteomes" id="UP000568888">
    <property type="component" value="Unassembled WGS sequence"/>
</dbReference>
<dbReference type="InterPro" id="IPR004360">
    <property type="entry name" value="Glyas_Fos-R_dOase_dom"/>
</dbReference>
<evidence type="ECO:0000259" key="1">
    <source>
        <dbReference type="PROSITE" id="PS51819"/>
    </source>
</evidence>
<feature type="domain" description="VOC" evidence="1">
    <location>
        <begin position="10"/>
        <end position="123"/>
    </location>
</feature>
<dbReference type="PROSITE" id="PS51819">
    <property type="entry name" value="VOC"/>
    <property type="match status" value="1"/>
</dbReference>
<gene>
    <name evidence="2" type="ORF">GMPD_21260</name>
    <name evidence="3" type="ORF">M1B72_12285</name>
</gene>
<dbReference type="CDD" id="cd07247">
    <property type="entry name" value="SgaA_N_like"/>
    <property type="match status" value="1"/>
</dbReference>
<evidence type="ECO:0000313" key="2">
    <source>
        <dbReference type="EMBL" id="GFO64207.1"/>
    </source>
</evidence>
<dbReference type="PANTHER" id="PTHR33993:SF14">
    <property type="entry name" value="GB|AAF24581.1"/>
    <property type="match status" value="1"/>
</dbReference>
<dbReference type="Gene3D" id="3.10.180.10">
    <property type="entry name" value="2,3-Dihydroxybiphenyl 1,2-Dioxygenase, domain 1"/>
    <property type="match status" value="1"/>
</dbReference>
<sequence>MTDRFKEQGAFSWFELTTDDVAAAQSFYGRLFGWSTERWDGEADYTLIKVAGKEVAGMAPAGPGRRKPLGWGVYVTVTDVDQTAAKAEELGGKVLVPPTDIPRVGRFCVLQDPQGAVLSAITYCRP</sequence>
<evidence type="ECO:0000313" key="3">
    <source>
        <dbReference type="EMBL" id="UPU34228.1"/>
    </source>
</evidence>
<proteinExistence type="predicted"/>
<keyword evidence="5" id="KW-1185">Reference proteome</keyword>
<evidence type="ECO:0000313" key="5">
    <source>
        <dbReference type="Proteomes" id="UP000831485"/>
    </source>
</evidence>
<dbReference type="InterPro" id="IPR037523">
    <property type="entry name" value="VOC_core"/>
</dbReference>
<protein>
    <submittedName>
        <fullName evidence="2">Glyoxalase</fullName>
    </submittedName>
    <submittedName>
        <fullName evidence="3">VOC family protein</fullName>
    </submittedName>
</protein>
<dbReference type="AlphaFoldDB" id="A0A6V8MWZ2"/>
<dbReference type="InterPro" id="IPR052164">
    <property type="entry name" value="Anthracycline_SecMetBiosynth"/>
</dbReference>